<dbReference type="PANTHER" id="PTHR40112:SF1">
    <property type="entry name" value="H2HPP ISOMERASE"/>
    <property type="match status" value="1"/>
</dbReference>
<dbReference type="EMBL" id="JAVTTO010000001">
    <property type="protein sequence ID" value="MDT7830966.1"/>
    <property type="molecule type" value="Genomic_DNA"/>
</dbReference>
<dbReference type="SUPFAM" id="SSF51182">
    <property type="entry name" value="RmlC-like cupins"/>
    <property type="match status" value="1"/>
</dbReference>
<dbReference type="InterPro" id="IPR014710">
    <property type="entry name" value="RmlC-like_jellyroll"/>
</dbReference>
<sequence length="79" mass="8752">MTVAYWEVEEGAELPLHAHVHEQIAMVTQGAFEMTIGGETKVYKPGEIAVIPTNVEHSGKALSYCEITDVFSPAREDYK</sequence>
<dbReference type="Gene3D" id="2.60.120.10">
    <property type="entry name" value="Jelly Rolls"/>
    <property type="match status" value="1"/>
</dbReference>
<proteinExistence type="predicted"/>
<dbReference type="InterPro" id="IPR011051">
    <property type="entry name" value="RmlC_Cupin_sf"/>
</dbReference>
<accession>A0ABU3LB55</accession>
<dbReference type="InterPro" id="IPR013096">
    <property type="entry name" value="Cupin_2"/>
</dbReference>
<keyword evidence="3" id="KW-1185">Reference proteome</keyword>
<feature type="domain" description="Cupin type-2" evidence="1">
    <location>
        <begin position="5"/>
        <end position="70"/>
    </location>
</feature>
<dbReference type="Pfam" id="PF07883">
    <property type="entry name" value="Cupin_2"/>
    <property type="match status" value="1"/>
</dbReference>
<organism evidence="2 3">
    <name type="scientific">Asprobacillus argus</name>
    <dbReference type="NCBI Taxonomy" id="3076534"/>
    <lineage>
        <taxon>Bacteria</taxon>
        <taxon>Pseudomonadati</taxon>
        <taxon>Bacteroidota</taxon>
        <taxon>Flavobacteriia</taxon>
        <taxon>Flavobacteriales</taxon>
        <taxon>Flavobacteriaceae</taxon>
        <taxon>Asprobacillus</taxon>
    </lineage>
</organism>
<gene>
    <name evidence="2" type="ORF">RQM59_01160</name>
</gene>
<dbReference type="InterPro" id="IPR052535">
    <property type="entry name" value="Bacilysin_H2HPP_isomerase"/>
</dbReference>
<dbReference type="CDD" id="cd02238">
    <property type="entry name" value="cupin_KdgF"/>
    <property type="match status" value="1"/>
</dbReference>
<comment type="caution">
    <text evidence="2">The sequence shown here is derived from an EMBL/GenBank/DDBJ whole genome shotgun (WGS) entry which is preliminary data.</text>
</comment>
<evidence type="ECO:0000313" key="3">
    <source>
        <dbReference type="Proteomes" id="UP001257277"/>
    </source>
</evidence>
<dbReference type="Proteomes" id="UP001257277">
    <property type="component" value="Unassembled WGS sequence"/>
</dbReference>
<protein>
    <submittedName>
        <fullName evidence="2">Cupin domain-containing protein</fullName>
    </submittedName>
</protein>
<reference evidence="2 3" key="1">
    <citation type="submission" date="2023-09" db="EMBL/GenBank/DDBJ databases">
        <title>Novel taxa isolated from Blanes Bay.</title>
        <authorList>
            <person name="Rey-Velasco X."/>
            <person name="Lucena T."/>
        </authorList>
    </citation>
    <scope>NUCLEOTIDE SEQUENCE [LARGE SCALE GENOMIC DNA]</scope>
    <source>
        <strain evidence="2 3">S356</strain>
    </source>
</reference>
<evidence type="ECO:0000259" key="1">
    <source>
        <dbReference type="Pfam" id="PF07883"/>
    </source>
</evidence>
<evidence type="ECO:0000313" key="2">
    <source>
        <dbReference type="EMBL" id="MDT7830966.1"/>
    </source>
</evidence>
<dbReference type="PANTHER" id="PTHR40112">
    <property type="entry name" value="H2HPP ISOMERASE"/>
    <property type="match status" value="1"/>
</dbReference>
<name>A0ABU3LB55_9FLAO</name>